<dbReference type="PANTHER" id="PTHR43157:SF31">
    <property type="entry name" value="PHOSPHATIDYLINOSITOL-GLYCAN BIOSYNTHESIS CLASS F PROTEIN"/>
    <property type="match status" value="1"/>
</dbReference>
<accession>A0ABQ6Z6F2</accession>
<dbReference type="PRINTS" id="PR00081">
    <property type="entry name" value="GDHRDH"/>
</dbReference>
<comment type="caution">
    <text evidence="4">The sequence shown here is derived from an EMBL/GenBank/DDBJ whole genome shotgun (WGS) entry which is preliminary data.</text>
</comment>
<proteinExistence type="inferred from homology"/>
<evidence type="ECO:0000313" key="4">
    <source>
        <dbReference type="EMBL" id="KAF1694114.1"/>
    </source>
</evidence>
<dbReference type="SUPFAM" id="SSF51735">
    <property type="entry name" value="NAD(P)-binding Rossmann-fold domains"/>
    <property type="match status" value="1"/>
</dbReference>
<organism evidence="4 5">
    <name type="scientific">Pseudoxanthomonas daejeonensis</name>
    <dbReference type="NCBI Taxonomy" id="266062"/>
    <lineage>
        <taxon>Bacteria</taxon>
        <taxon>Pseudomonadati</taxon>
        <taxon>Pseudomonadota</taxon>
        <taxon>Gammaproteobacteria</taxon>
        <taxon>Lysobacterales</taxon>
        <taxon>Lysobacteraceae</taxon>
        <taxon>Pseudoxanthomonas</taxon>
    </lineage>
</organism>
<gene>
    <name evidence="4" type="ORF">CSC65_10710</name>
</gene>
<dbReference type="InterPro" id="IPR002347">
    <property type="entry name" value="SDR_fam"/>
</dbReference>
<sequence>MRILLAAIAVVVLLAVAPRQAQAADAPLSYAGKTALVTGSTDGLGRELALALAADGAHVIVHGRNAQRGQAVVDEITRAGKGSARFIAADFSSLQATRDFADTIARDYPRLDLLVNNAGIAFNNAPQRSANADGYELQFVVNYLAGWILVNRLLPNLEAAAPSRIVNISSGAAAAIDFDDVMLEKPGAHHRGYAQSKLAQAMMTTQLAPAFAGRGVTMISLHPATLMDTTMVKGIGIPARTTVAEGRDHVMGLVTAPTLQPGAFYLEGKPVSPMDPQAGDAQARARLVALSAELTGVP</sequence>
<evidence type="ECO:0000313" key="5">
    <source>
        <dbReference type="Proteomes" id="UP000788419"/>
    </source>
</evidence>
<feature type="signal peptide" evidence="3">
    <location>
        <begin position="1"/>
        <end position="23"/>
    </location>
</feature>
<keyword evidence="1" id="KW-0560">Oxidoreductase</keyword>
<evidence type="ECO:0000256" key="3">
    <source>
        <dbReference type="SAM" id="SignalP"/>
    </source>
</evidence>
<dbReference type="EMBL" id="PDWN01000009">
    <property type="protein sequence ID" value="KAF1694114.1"/>
    <property type="molecule type" value="Genomic_DNA"/>
</dbReference>
<dbReference type="PRINTS" id="PR00080">
    <property type="entry name" value="SDRFAMILY"/>
</dbReference>
<dbReference type="Gene3D" id="3.40.50.720">
    <property type="entry name" value="NAD(P)-binding Rossmann-like Domain"/>
    <property type="match status" value="1"/>
</dbReference>
<protein>
    <submittedName>
        <fullName evidence="4">3-oxoacyl-ACP reductase</fullName>
    </submittedName>
</protein>
<name>A0ABQ6Z6F2_9GAMM</name>
<dbReference type="Proteomes" id="UP000788419">
    <property type="component" value="Unassembled WGS sequence"/>
</dbReference>
<feature type="chain" id="PRO_5046771478" evidence="3">
    <location>
        <begin position="24"/>
        <end position="298"/>
    </location>
</feature>
<keyword evidence="5" id="KW-1185">Reference proteome</keyword>
<dbReference type="RefSeq" id="WP_162410584.1">
    <property type="nucleotide sequence ID" value="NZ_PDWN01000009.1"/>
</dbReference>
<comment type="similarity">
    <text evidence="2">Belongs to the short-chain dehydrogenases/reductases (SDR) family.</text>
</comment>
<dbReference type="PANTHER" id="PTHR43157">
    <property type="entry name" value="PHOSPHATIDYLINOSITOL-GLYCAN BIOSYNTHESIS CLASS F PROTEIN-RELATED"/>
    <property type="match status" value="1"/>
</dbReference>
<evidence type="ECO:0000256" key="2">
    <source>
        <dbReference type="RuleBase" id="RU000363"/>
    </source>
</evidence>
<keyword evidence="3" id="KW-0732">Signal</keyword>
<evidence type="ECO:0000256" key="1">
    <source>
        <dbReference type="ARBA" id="ARBA00023002"/>
    </source>
</evidence>
<reference evidence="4 5" key="1">
    <citation type="submission" date="2017-10" db="EMBL/GenBank/DDBJ databases">
        <title>Whole genome sequencing of members of genus Pseudoxanthomonas.</title>
        <authorList>
            <person name="Kumar S."/>
            <person name="Bansal K."/>
            <person name="Kaur A."/>
            <person name="Patil P."/>
            <person name="Sharma S."/>
            <person name="Patil P.B."/>
        </authorList>
    </citation>
    <scope>NUCLEOTIDE SEQUENCE [LARGE SCALE GENOMIC DNA]</scope>
    <source>
        <strain evidence="4 5">DSM 17801</strain>
    </source>
</reference>
<dbReference type="InterPro" id="IPR036291">
    <property type="entry name" value="NAD(P)-bd_dom_sf"/>
</dbReference>
<dbReference type="Pfam" id="PF00106">
    <property type="entry name" value="adh_short"/>
    <property type="match status" value="1"/>
</dbReference>